<reference evidence="2" key="1">
    <citation type="journal article" date="2019" name="Int. J. Syst. Evol. Microbiol.">
        <title>The Global Catalogue of Microorganisms (GCM) 10K type strain sequencing project: providing services to taxonomists for standard genome sequencing and annotation.</title>
        <authorList>
            <consortium name="The Broad Institute Genomics Platform"/>
            <consortium name="The Broad Institute Genome Sequencing Center for Infectious Disease"/>
            <person name="Wu L."/>
            <person name="Ma J."/>
        </authorList>
    </citation>
    <scope>NUCLEOTIDE SEQUENCE [LARGE SCALE GENOMIC DNA]</scope>
    <source>
        <strain evidence="2">JCM 17805</strain>
    </source>
</reference>
<keyword evidence="2" id="KW-1185">Reference proteome</keyword>
<dbReference type="Proteomes" id="UP001500604">
    <property type="component" value="Unassembled WGS sequence"/>
</dbReference>
<organism evidence="1 2">
    <name type="scientific">Kistimonas scapharcae</name>
    <dbReference type="NCBI Taxonomy" id="1036133"/>
    <lineage>
        <taxon>Bacteria</taxon>
        <taxon>Pseudomonadati</taxon>
        <taxon>Pseudomonadota</taxon>
        <taxon>Gammaproteobacteria</taxon>
        <taxon>Oceanospirillales</taxon>
        <taxon>Endozoicomonadaceae</taxon>
        <taxon>Kistimonas</taxon>
    </lineage>
</organism>
<gene>
    <name evidence="1" type="ORF">GCM10023116_40990</name>
</gene>
<evidence type="ECO:0000313" key="2">
    <source>
        <dbReference type="Proteomes" id="UP001500604"/>
    </source>
</evidence>
<dbReference type="EMBL" id="BAABFL010000463">
    <property type="protein sequence ID" value="GAA4651815.1"/>
    <property type="molecule type" value="Genomic_DNA"/>
</dbReference>
<comment type="caution">
    <text evidence="1">The sequence shown here is derived from an EMBL/GenBank/DDBJ whole genome shotgun (WGS) entry which is preliminary data.</text>
</comment>
<proteinExistence type="predicted"/>
<name>A0ABP8V9X4_9GAMM</name>
<sequence length="70" mass="7571">MVISSFAIMGSPLRLMTAAAVISAMDIIDKRFAGLLDTVAIIVFLSWTKGSGVRGWDPVIQLIMISNECQ</sequence>
<protein>
    <submittedName>
        <fullName evidence="1">Uncharacterized protein</fullName>
    </submittedName>
</protein>
<evidence type="ECO:0000313" key="1">
    <source>
        <dbReference type="EMBL" id="GAA4651815.1"/>
    </source>
</evidence>
<accession>A0ABP8V9X4</accession>